<gene>
    <name evidence="2" type="ORF">AALO_G00177680</name>
</gene>
<keyword evidence="3" id="KW-1185">Reference proteome</keyword>
<evidence type="ECO:0000313" key="3">
    <source>
        <dbReference type="Proteomes" id="UP000823561"/>
    </source>
</evidence>
<accession>A0AAV6GCL1</accession>
<protein>
    <submittedName>
        <fullName evidence="2">Uncharacterized protein</fullName>
    </submittedName>
</protein>
<evidence type="ECO:0000313" key="2">
    <source>
        <dbReference type="EMBL" id="KAG5271257.1"/>
    </source>
</evidence>
<sequence length="188" mass="20128">MPPAWNKMPPAPVNKVPEAPAQEPPAWAQMPPAWNKMPPASVNKKPKVPEAPAQEPPASGQKPPAWHHMPQAPAQTPPPQLTSLDPVWGSFGSSFIEDVGGEATSNGGATEGSSSGPEHYLVITEPLGFQTRYVVKSFNRYVRGKKIYTQTTYIPLDDPPASEPAPVPSPPHEAPVDQTVKPTPARKG</sequence>
<feature type="region of interest" description="Disordered" evidence="1">
    <location>
        <begin position="152"/>
        <end position="188"/>
    </location>
</feature>
<comment type="caution">
    <text evidence="2">The sequence shown here is derived from an EMBL/GenBank/DDBJ whole genome shotgun (WGS) entry which is preliminary data.</text>
</comment>
<dbReference type="AlphaFoldDB" id="A0AAV6GCL1"/>
<feature type="compositionally biased region" description="Low complexity" evidence="1">
    <location>
        <begin position="17"/>
        <end position="34"/>
    </location>
</feature>
<proteinExistence type="predicted"/>
<feature type="compositionally biased region" description="Polar residues" evidence="1">
    <location>
        <begin position="103"/>
        <end position="116"/>
    </location>
</feature>
<feature type="compositionally biased region" description="Pro residues" evidence="1">
    <location>
        <begin position="157"/>
        <end position="173"/>
    </location>
</feature>
<organism evidence="2 3">
    <name type="scientific">Alosa alosa</name>
    <name type="common">allis shad</name>
    <dbReference type="NCBI Taxonomy" id="278164"/>
    <lineage>
        <taxon>Eukaryota</taxon>
        <taxon>Metazoa</taxon>
        <taxon>Chordata</taxon>
        <taxon>Craniata</taxon>
        <taxon>Vertebrata</taxon>
        <taxon>Euteleostomi</taxon>
        <taxon>Actinopterygii</taxon>
        <taxon>Neopterygii</taxon>
        <taxon>Teleostei</taxon>
        <taxon>Clupei</taxon>
        <taxon>Clupeiformes</taxon>
        <taxon>Clupeoidei</taxon>
        <taxon>Clupeidae</taxon>
        <taxon>Alosa</taxon>
    </lineage>
</organism>
<dbReference type="PRINTS" id="PR01217">
    <property type="entry name" value="PRICHEXTENSN"/>
</dbReference>
<feature type="region of interest" description="Disordered" evidence="1">
    <location>
        <begin position="1"/>
        <end position="117"/>
    </location>
</feature>
<dbReference type="EMBL" id="JADWDJ010000013">
    <property type="protein sequence ID" value="KAG5271257.1"/>
    <property type="molecule type" value="Genomic_DNA"/>
</dbReference>
<reference evidence="2" key="1">
    <citation type="submission" date="2020-10" db="EMBL/GenBank/DDBJ databases">
        <title>Chromosome-scale genome assembly of the Allis shad, Alosa alosa.</title>
        <authorList>
            <person name="Margot Z."/>
            <person name="Christophe K."/>
            <person name="Cabau C."/>
            <person name="Louis A."/>
            <person name="Berthelot C."/>
            <person name="Parey E."/>
            <person name="Roest Crollius H."/>
            <person name="Montfort J."/>
            <person name="Robinson-Rechavi M."/>
            <person name="Bucao C."/>
            <person name="Bouchez O."/>
            <person name="Gislard M."/>
            <person name="Lluch J."/>
            <person name="Milhes M."/>
            <person name="Lampietro C."/>
            <person name="Lopez Roques C."/>
            <person name="Donnadieu C."/>
            <person name="Braasch I."/>
            <person name="Desvignes T."/>
            <person name="Postlethwait J."/>
            <person name="Bobe J."/>
            <person name="Guiguen Y."/>
        </authorList>
    </citation>
    <scope>NUCLEOTIDE SEQUENCE</scope>
    <source>
        <strain evidence="2">M-15738</strain>
        <tissue evidence="2">Blood</tissue>
    </source>
</reference>
<evidence type="ECO:0000256" key="1">
    <source>
        <dbReference type="SAM" id="MobiDB-lite"/>
    </source>
</evidence>
<dbReference type="Proteomes" id="UP000823561">
    <property type="component" value="Chromosome 13"/>
</dbReference>
<name>A0AAV6GCL1_9TELE</name>